<accession>A0A210Q7H6</accession>
<comment type="caution">
    <text evidence="1">The sequence shown here is derived from an EMBL/GenBank/DDBJ whole genome shotgun (WGS) entry which is preliminary data.</text>
</comment>
<proteinExistence type="predicted"/>
<evidence type="ECO:0000313" key="2">
    <source>
        <dbReference type="Proteomes" id="UP000242188"/>
    </source>
</evidence>
<reference evidence="1 2" key="1">
    <citation type="journal article" date="2017" name="Nat. Ecol. Evol.">
        <title>Scallop genome provides insights into evolution of bilaterian karyotype and development.</title>
        <authorList>
            <person name="Wang S."/>
            <person name="Zhang J."/>
            <person name="Jiao W."/>
            <person name="Li J."/>
            <person name="Xun X."/>
            <person name="Sun Y."/>
            <person name="Guo X."/>
            <person name="Huan P."/>
            <person name="Dong B."/>
            <person name="Zhang L."/>
            <person name="Hu X."/>
            <person name="Sun X."/>
            <person name="Wang J."/>
            <person name="Zhao C."/>
            <person name="Wang Y."/>
            <person name="Wang D."/>
            <person name="Huang X."/>
            <person name="Wang R."/>
            <person name="Lv J."/>
            <person name="Li Y."/>
            <person name="Zhang Z."/>
            <person name="Liu B."/>
            <person name="Lu W."/>
            <person name="Hui Y."/>
            <person name="Liang J."/>
            <person name="Zhou Z."/>
            <person name="Hou R."/>
            <person name="Li X."/>
            <person name="Liu Y."/>
            <person name="Li H."/>
            <person name="Ning X."/>
            <person name="Lin Y."/>
            <person name="Zhao L."/>
            <person name="Xing Q."/>
            <person name="Dou J."/>
            <person name="Li Y."/>
            <person name="Mao J."/>
            <person name="Guo H."/>
            <person name="Dou H."/>
            <person name="Li T."/>
            <person name="Mu C."/>
            <person name="Jiang W."/>
            <person name="Fu Q."/>
            <person name="Fu X."/>
            <person name="Miao Y."/>
            <person name="Liu J."/>
            <person name="Yu Q."/>
            <person name="Li R."/>
            <person name="Liao H."/>
            <person name="Li X."/>
            <person name="Kong Y."/>
            <person name="Jiang Z."/>
            <person name="Chourrout D."/>
            <person name="Li R."/>
            <person name="Bao Z."/>
        </authorList>
    </citation>
    <scope>NUCLEOTIDE SEQUENCE [LARGE SCALE GENOMIC DNA]</scope>
    <source>
        <strain evidence="1 2">PY_sf001</strain>
    </source>
</reference>
<dbReference type="EMBL" id="NEDP02004694">
    <property type="protein sequence ID" value="OWF44696.1"/>
    <property type="molecule type" value="Genomic_DNA"/>
</dbReference>
<dbReference type="AlphaFoldDB" id="A0A210Q7H6"/>
<sequence length="94" mass="10475">MARGRFPAESPWGWLKPSIKKCKANDIGWCVCDSTSTLIPCDRCGIKSNPECYGIARQFYTAQGKKTYICCGDVSTILKECIARRVPVHNSTNE</sequence>
<protein>
    <submittedName>
        <fullName evidence="1">Uncharacterized protein</fullName>
    </submittedName>
</protein>
<evidence type="ECO:0000313" key="1">
    <source>
        <dbReference type="EMBL" id="OWF44696.1"/>
    </source>
</evidence>
<gene>
    <name evidence="1" type="ORF">KP79_PYT06929</name>
</gene>
<dbReference type="Proteomes" id="UP000242188">
    <property type="component" value="Unassembled WGS sequence"/>
</dbReference>
<keyword evidence="2" id="KW-1185">Reference proteome</keyword>
<organism evidence="1 2">
    <name type="scientific">Mizuhopecten yessoensis</name>
    <name type="common">Japanese scallop</name>
    <name type="synonym">Patinopecten yessoensis</name>
    <dbReference type="NCBI Taxonomy" id="6573"/>
    <lineage>
        <taxon>Eukaryota</taxon>
        <taxon>Metazoa</taxon>
        <taxon>Spiralia</taxon>
        <taxon>Lophotrochozoa</taxon>
        <taxon>Mollusca</taxon>
        <taxon>Bivalvia</taxon>
        <taxon>Autobranchia</taxon>
        <taxon>Pteriomorphia</taxon>
        <taxon>Pectinida</taxon>
        <taxon>Pectinoidea</taxon>
        <taxon>Pectinidae</taxon>
        <taxon>Mizuhopecten</taxon>
    </lineage>
</organism>
<name>A0A210Q7H6_MIZYE</name>